<proteinExistence type="predicted"/>
<sequence length="65" mass="7517">MLSDKELIQLEDFLTMEQGFIKSMYYIANNIQDMQTKQLFQQVASKTQQNFDAVSKHLSAGKTLQ</sequence>
<evidence type="ECO:0000313" key="1">
    <source>
        <dbReference type="EMBL" id="MPL58464.1"/>
    </source>
</evidence>
<dbReference type="EMBL" id="VSSQ01000007">
    <property type="protein sequence ID" value="MPL58464.1"/>
    <property type="molecule type" value="Genomic_DNA"/>
</dbReference>
<dbReference type="AlphaFoldDB" id="A0A644SV11"/>
<evidence type="ECO:0008006" key="2">
    <source>
        <dbReference type="Google" id="ProtNLM"/>
    </source>
</evidence>
<reference evidence="1" key="1">
    <citation type="submission" date="2019-08" db="EMBL/GenBank/DDBJ databases">
        <authorList>
            <person name="Kucharzyk K."/>
            <person name="Murdoch R.W."/>
            <person name="Higgins S."/>
            <person name="Loffler F."/>
        </authorList>
    </citation>
    <scope>NUCLEOTIDE SEQUENCE</scope>
</reference>
<protein>
    <recommendedName>
        <fullName evidence="2">Spore coat protein</fullName>
    </recommendedName>
</protein>
<name>A0A644SV11_9ZZZZ</name>
<organism evidence="1">
    <name type="scientific">bioreactor metagenome</name>
    <dbReference type="NCBI Taxonomy" id="1076179"/>
    <lineage>
        <taxon>unclassified sequences</taxon>
        <taxon>metagenomes</taxon>
        <taxon>ecological metagenomes</taxon>
    </lineage>
</organism>
<accession>A0A644SV11</accession>
<comment type="caution">
    <text evidence="1">The sequence shown here is derived from an EMBL/GenBank/DDBJ whole genome shotgun (WGS) entry which is preliminary data.</text>
</comment>
<gene>
    <name evidence="1" type="ORF">SDC9_03997</name>
</gene>